<reference evidence="3 4" key="1">
    <citation type="submission" date="2021-04" db="EMBL/GenBank/DDBJ databases">
        <authorList>
            <person name="Rodrigo-Torres L."/>
            <person name="Arahal R. D."/>
            <person name="Lucena T."/>
        </authorList>
    </citation>
    <scope>NUCLEOTIDE SEQUENCE [LARGE SCALE GENOMIC DNA]</scope>
    <source>
        <strain evidence="3 4">CECT 9623</strain>
    </source>
</reference>
<dbReference type="PANTHER" id="PTHR22916:SF3">
    <property type="entry name" value="UDP-GLCNAC:BETAGAL BETA-1,3-N-ACETYLGLUCOSAMINYLTRANSFERASE-LIKE PROTEIN 1"/>
    <property type="match status" value="1"/>
</dbReference>
<keyword evidence="4" id="KW-1185">Reference proteome</keyword>
<evidence type="ECO:0000259" key="2">
    <source>
        <dbReference type="Pfam" id="PF00535"/>
    </source>
</evidence>
<dbReference type="SUPFAM" id="SSF53448">
    <property type="entry name" value="Nucleotide-diphospho-sugar transferases"/>
    <property type="match status" value="1"/>
</dbReference>
<organism evidence="3 4">
    <name type="scientific">Dyadobacter linearis</name>
    <dbReference type="NCBI Taxonomy" id="2823330"/>
    <lineage>
        <taxon>Bacteria</taxon>
        <taxon>Pseudomonadati</taxon>
        <taxon>Bacteroidota</taxon>
        <taxon>Cytophagia</taxon>
        <taxon>Cytophagales</taxon>
        <taxon>Spirosomataceae</taxon>
        <taxon>Dyadobacter</taxon>
    </lineage>
</organism>
<keyword evidence="1" id="KW-1133">Transmembrane helix</keyword>
<evidence type="ECO:0000256" key="1">
    <source>
        <dbReference type="SAM" id="Phobius"/>
    </source>
</evidence>
<name>A0ABM8UQX4_9BACT</name>
<dbReference type="InterPro" id="IPR029044">
    <property type="entry name" value="Nucleotide-diphossugar_trans"/>
</dbReference>
<protein>
    <recommendedName>
        <fullName evidence="2">Glycosyltransferase 2-like domain-containing protein</fullName>
    </recommendedName>
</protein>
<dbReference type="InterPro" id="IPR001173">
    <property type="entry name" value="Glyco_trans_2-like"/>
</dbReference>
<comment type="caution">
    <text evidence="3">The sequence shown here is derived from an EMBL/GenBank/DDBJ whole genome shotgun (WGS) entry which is preliminary data.</text>
</comment>
<dbReference type="CDD" id="cd00761">
    <property type="entry name" value="Glyco_tranf_GTA_type"/>
    <property type="match status" value="1"/>
</dbReference>
<dbReference type="Proteomes" id="UP000679725">
    <property type="component" value="Unassembled WGS sequence"/>
</dbReference>
<accession>A0ABM8UQX4</accession>
<dbReference type="Gene3D" id="3.90.550.10">
    <property type="entry name" value="Spore Coat Polysaccharide Biosynthesis Protein SpsA, Chain A"/>
    <property type="match status" value="1"/>
</dbReference>
<sequence length="319" mass="36949">MSSIVTHYRNMKLNIVIPTYNRADFLIRNLEILEEIIVRGKFTDEISIIVSENCSPDDTFKLVTAYKGHSQLQIELFRQTENIGLKANVLFVLGKAKAEYVMFLGDDDYISYEYLAACMLILRNDPETSYIVPNYVPVSIEDKIVSDSREPVGPVKMMAAGQKAILKYAWKAHQMSGLIFKTQGLFDEYNKYKVDNLYPYVFFAGMCALRGTTYQVSEFPVRVVQPIKKKDWGYGKDGLINDLFDNYRKLPISSGLRFKSEASLMFTQYWRLTMYSVHGQKAFWKAAWNIAFAKNASIWFTLFFPFMLVLIKLRRKFEA</sequence>
<dbReference type="PANTHER" id="PTHR22916">
    <property type="entry name" value="GLYCOSYLTRANSFERASE"/>
    <property type="match status" value="1"/>
</dbReference>
<evidence type="ECO:0000313" key="4">
    <source>
        <dbReference type="Proteomes" id="UP000679725"/>
    </source>
</evidence>
<gene>
    <name evidence="3" type="ORF">DYBT9623_02628</name>
</gene>
<keyword evidence="1" id="KW-0472">Membrane</keyword>
<feature type="transmembrane region" description="Helical" evidence="1">
    <location>
        <begin position="296"/>
        <end position="313"/>
    </location>
</feature>
<proteinExistence type="predicted"/>
<feature type="domain" description="Glycosyltransferase 2-like" evidence="2">
    <location>
        <begin position="15"/>
        <end position="144"/>
    </location>
</feature>
<dbReference type="EMBL" id="CAJRAU010000003">
    <property type="protein sequence ID" value="CAG5069891.1"/>
    <property type="molecule type" value="Genomic_DNA"/>
</dbReference>
<dbReference type="Pfam" id="PF00535">
    <property type="entry name" value="Glycos_transf_2"/>
    <property type="match status" value="1"/>
</dbReference>
<keyword evidence="1" id="KW-0812">Transmembrane</keyword>
<evidence type="ECO:0000313" key="3">
    <source>
        <dbReference type="EMBL" id="CAG5069891.1"/>
    </source>
</evidence>